<reference evidence="2 3" key="1">
    <citation type="journal article" date="2013" name="ISME J.">
        <title>A metabolic model for members of the genus Tetrasphaera involved in enhanced biological phosphorus removal.</title>
        <authorList>
            <person name="Kristiansen R."/>
            <person name="Nguyen H.T.T."/>
            <person name="Saunders A.M."/>
            <person name="Nielsen J.L."/>
            <person name="Wimmer R."/>
            <person name="Le V.Q."/>
            <person name="McIlroy S.J."/>
            <person name="Petrovski S."/>
            <person name="Seviour R.J."/>
            <person name="Calteau A."/>
            <person name="Nielsen K.L."/>
            <person name="Nielsen P.H."/>
        </authorList>
    </citation>
    <scope>NUCLEOTIDE SEQUENCE [LARGE SCALE GENOMIC DNA]</scope>
    <source>
        <strain evidence="2 3">Ben110</strain>
    </source>
</reference>
<dbReference type="Proteomes" id="UP000035763">
    <property type="component" value="Unassembled WGS sequence"/>
</dbReference>
<comment type="caution">
    <text evidence="2">The sequence shown here is derived from an EMBL/GenBank/DDBJ whole genome shotgun (WGS) entry which is preliminary data.</text>
</comment>
<evidence type="ECO:0000313" key="2">
    <source>
        <dbReference type="EMBL" id="CCH71676.1"/>
    </source>
</evidence>
<feature type="transmembrane region" description="Helical" evidence="1">
    <location>
        <begin position="209"/>
        <end position="228"/>
    </location>
</feature>
<accession>W6JT90</accession>
<protein>
    <recommendedName>
        <fullName evidence="4">DUF418 domain-containing protein</fullName>
    </recommendedName>
</protein>
<evidence type="ECO:0000256" key="1">
    <source>
        <dbReference type="SAM" id="Phobius"/>
    </source>
</evidence>
<feature type="transmembrane region" description="Helical" evidence="1">
    <location>
        <begin position="310"/>
        <end position="327"/>
    </location>
</feature>
<feature type="transmembrane region" description="Helical" evidence="1">
    <location>
        <begin position="103"/>
        <end position="122"/>
    </location>
</feature>
<name>W6JT90_9MICO</name>
<dbReference type="AlphaFoldDB" id="W6JT90"/>
<keyword evidence="1" id="KW-0812">Transmembrane</keyword>
<dbReference type="STRING" id="1193182.BN11_1040002"/>
<organism evidence="2 3">
    <name type="scientific">Nostocoides australiense Ben110</name>
    <dbReference type="NCBI Taxonomy" id="1193182"/>
    <lineage>
        <taxon>Bacteria</taxon>
        <taxon>Bacillati</taxon>
        <taxon>Actinomycetota</taxon>
        <taxon>Actinomycetes</taxon>
        <taxon>Micrococcales</taxon>
        <taxon>Intrasporangiaceae</taxon>
        <taxon>Nostocoides</taxon>
    </lineage>
</organism>
<evidence type="ECO:0000313" key="3">
    <source>
        <dbReference type="Proteomes" id="UP000035763"/>
    </source>
</evidence>
<dbReference type="OrthoDB" id="4966979at2"/>
<feature type="transmembrane region" description="Helical" evidence="1">
    <location>
        <begin position="20"/>
        <end position="39"/>
    </location>
</feature>
<evidence type="ECO:0008006" key="4">
    <source>
        <dbReference type="Google" id="ProtNLM"/>
    </source>
</evidence>
<keyword evidence="1" id="KW-1133">Transmembrane helix</keyword>
<sequence>MFAVTTPARPRSRRLLGLDLARGLAVCTMILAHTSPWPIDLPAEYLTAPLFATLVGASLHLAWSAAQARGTSGLAFVADNGFRGACLVSIGEVLQSAYQFIDVVLQTLGLLTIVLAPVVVLLGRAARPGRAALAGASALWLISPFVMEASRHWLAEHPTLDPLGRAIGLWLAAGVHYRVVSFAIYGLVGVALAVWFARGGARGRDGLRAVGVCALVTVGAYGGGRLIDQGQPYAGDHAELLGSTAFAAGATIGCVWLLARFGDAHRTDRPGVLAPLVATGQLALTAYSLQILLLRVLQQLTGPGFDDDRPWVLGLTLAVVVGCCWAWRRTGLTGRMEVLLRAPRLLRREA</sequence>
<feature type="transmembrane region" description="Helical" evidence="1">
    <location>
        <begin position="271"/>
        <end position="290"/>
    </location>
</feature>
<gene>
    <name evidence="2" type="ORF">BN11_1040002</name>
</gene>
<keyword evidence="3" id="KW-1185">Reference proteome</keyword>
<feature type="transmembrane region" description="Helical" evidence="1">
    <location>
        <begin position="167"/>
        <end position="197"/>
    </location>
</feature>
<proteinExistence type="predicted"/>
<dbReference type="EMBL" id="CAJA01000007">
    <property type="protein sequence ID" value="CCH71676.1"/>
    <property type="molecule type" value="Genomic_DNA"/>
</dbReference>
<feature type="transmembrane region" description="Helical" evidence="1">
    <location>
        <begin position="129"/>
        <end position="147"/>
    </location>
</feature>
<feature type="transmembrane region" description="Helical" evidence="1">
    <location>
        <begin position="240"/>
        <end position="259"/>
    </location>
</feature>
<keyword evidence="1" id="KW-0472">Membrane</keyword>